<gene>
    <name evidence="1" type="ORF">SDC9_202510</name>
</gene>
<proteinExistence type="predicted"/>
<protein>
    <submittedName>
        <fullName evidence="1">Uncharacterized protein</fullName>
    </submittedName>
</protein>
<accession>A0A645J5T9</accession>
<evidence type="ECO:0000313" key="1">
    <source>
        <dbReference type="EMBL" id="MPN54833.1"/>
    </source>
</evidence>
<organism evidence="1">
    <name type="scientific">bioreactor metagenome</name>
    <dbReference type="NCBI Taxonomy" id="1076179"/>
    <lineage>
        <taxon>unclassified sequences</taxon>
        <taxon>metagenomes</taxon>
        <taxon>ecological metagenomes</taxon>
    </lineage>
</organism>
<reference evidence="1" key="1">
    <citation type="submission" date="2019-08" db="EMBL/GenBank/DDBJ databases">
        <authorList>
            <person name="Kucharzyk K."/>
            <person name="Murdoch R.W."/>
            <person name="Higgins S."/>
            <person name="Loffler F."/>
        </authorList>
    </citation>
    <scope>NUCLEOTIDE SEQUENCE</scope>
</reference>
<dbReference type="AlphaFoldDB" id="A0A645J5T9"/>
<dbReference type="EMBL" id="VSSQ01123444">
    <property type="protein sequence ID" value="MPN54833.1"/>
    <property type="molecule type" value="Genomic_DNA"/>
</dbReference>
<sequence>MRENRQDEPGFFKSVSPLCTQFAVTEAWNCNREAVYIAFVVLARVYRQLVAWVIVEKSNRRKYTDGLGYLFYNRSLTSRTKDKQIHAFGFNWHRFESRFGRHVACTELFQHIHSI</sequence>
<name>A0A645J5T9_9ZZZZ</name>
<comment type="caution">
    <text evidence="1">The sequence shown here is derived from an EMBL/GenBank/DDBJ whole genome shotgun (WGS) entry which is preliminary data.</text>
</comment>